<keyword evidence="3 8" id="KW-0813">Transport</keyword>
<accession>A0A2M8WV52</accession>
<dbReference type="InterPro" id="IPR000425">
    <property type="entry name" value="MIP"/>
</dbReference>
<feature type="transmembrane region" description="Helical" evidence="10">
    <location>
        <begin position="33"/>
        <end position="50"/>
    </location>
</feature>
<feature type="region of interest" description="Disordered" evidence="9">
    <location>
        <begin position="349"/>
        <end position="403"/>
    </location>
</feature>
<dbReference type="Gene3D" id="1.20.1080.10">
    <property type="entry name" value="Glycerol uptake facilitator protein"/>
    <property type="match status" value="1"/>
</dbReference>
<feature type="transmembrane region" description="Helical" evidence="10">
    <location>
        <begin position="181"/>
        <end position="203"/>
    </location>
</feature>
<dbReference type="EMBL" id="PGTZ01000006">
    <property type="protein sequence ID" value="PJI94802.1"/>
    <property type="molecule type" value="Genomic_DNA"/>
</dbReference>
<dbReference type="PANTHER" id="PTHR19139">
    <property type="entry name" value="AQUAPORIN TRANSPORTER"/>
    <property type="match status" value="1"/>
</dbReference>
<keyword evidence="5 8" id="KW-0812">Transmembrane</keyword>
<evidence type="ECO:0000256" key="7">
    <source>
        <dbReference type="ARBA" id="ARBA00023136"/>
    </source>
</evidence>
<dbReference type="InterPro" id="IPR034294">
    <property type="entry name" value="Aquaporin_transptr"/>
</dbReference>
<name>A0A2M8WV52_9MICO</name>
<keyword evidence="12" id="KW-1185">Reference proteome</keyword>
<dbReference type="Proteomes" id="UP000231586">
    <property type="component" value="Unassembled WGS sequence"/>
</dbReference>
<dbReference type="GO" id="GO:0015250">
    <property type="term" value="F:water channel activity"/>
    <property type="evidence" value="ECO:0007669"/>
    <property type="project" value="TreeGrafter"/>
</dbReference>
<evidence type="ECO:0000256" key="6">
    <source>
        <dbReference type="ARBA" id="ARBA00022989"/>
    </source>
</evidence>
<feature type="transmembrane region" description="Helical" evidence="10">
    <location>
        <begin position="104"/>
        <end position="125"/>
    </location>
</feature>
<feature type="compositionally biased region" description="Basic and acidic residues" evidence="9">
    <location>
        <begin position="390"/>
        <end position="403"/>
    </location>
</feature>
<dbReference type="SUPFAM" id="SSF81338">
    <property type="entry name" value="Aquaporin-like"/>
    <property type="match status" value="1"/>
</dbReference>
<dbReference type="RefSeq" id="WP_100348760.1">
    <property type="nucleotide sequence ID" value="NZ_PGTZ01000006.1"/>
</dbReference>
<protein>
    <submittedName>
        <fullName evidence="11">Aquaporin Z</fullName>
    </submittedName>
</protein>
<dbReference type="InterPro" id="IPR023271">
    <property type="entry name" value="Aquaporin-like"/>
</dbReference>
<keyword evidence="4" id="KW-1003">Cell membrane</keyword>
<keyword evidence="6 10" id="KW-1133">Transmembrane helix</keyword>
<keyword evidence="7 10" id="KW-0472">Membrane</keyword>
<comment type="subcellular location">
    <subcellularLocation>
        <location evidence="1">Cell membrane</location>
        <topology evidence="1">Multi-pass membrane protein</topology>
    </subcellularLocation>
</comment>
<feature type="transmembrane region" description="Helical" evidence="10">
    <location>
        <begin position="265"/>
        <end position="285"/>
    </location>
</feature>
<comment type="similarity">
    <text evidence="2 8">Belongs to the MIP/aquaporin (TC 1.A.8) family.</text>
</comment>
<dbReference type="PROSITE" id="PS00221">
    <property type="entry name" value="MIP"/>
    <property type="match status" value="1"/>
</dbReference>
<evidence type="ECO:0000256" key="1">
    <source>
        <dbReference type="ARBA" id="ARBA00004651"/>
    </source>
</evidence>
<organism evidence="11 12">
    <name type="scientific">Luteimicrobium subarcticum</name>
    <dbReference type="NCBI Taxonomy" id="620910"/>
    <lineage>
        <taxon>Bacteria</taxon>
        <taxon>Bacillati</taxon>
        <taxon>Actinomycetota</taxon>
        <taxon>Actinomycetes</taxon>
        <taxon>Micrococcales</taxon>
        <taxon>Luteimicrobium</taxon>
    </lineage>
</organism>
<dbReference type="PRINTS" id="PR00783">
    <property type="entry name" value="MINTRINSICP"/>
</dbReference>
<evidence type="ECO:0000256" key="9">
    <source>
        <dbReference type="SAM" id="MobiDB-lite"/>
    </source>
</evidence>
<dbReference type="AlphaFoldDB" id="A0A2M8WV52"/>
<dbReference type="InterPro" id="IPR022357">
    <property type="entry name" value="MIP_CS"/>
</dbReference>
<dbReference type="OrthoDB" id="9807293at2"/>
<reference evidence="11 12" key="1">
    <citation type="submission" date="2017-11" db="EMBL/GenBank/DDBJ databases">
        <title>Genomic Encyclopedia of Archaeal and Bacterial Type Strains, Phase II (KMG-II): From Individual Species to Whole Genera.</title>
        <authorList>
            <person name="Goeker M."/>
        </authorList>
    </citation>
    <scope>NUCLEOTIDE SEQUENCE [LARGE SCALE GENOMIC DNA]</scope>
    <source>
        <strain evidence="11 12">DSM 22413</strain>
    </source>
</reference>
<feature type="transmembrane region" description="Helical" evidence="10">
    <location>
        <begin position="210"/>
        <end position="230"/>
    </location>
</feature>
<evidence type="ECO:0000313" key="12">
    <source>
        <dbReference type="Proteomes" id="UP000231586"/>
    </source>
</evidence>
<evidence type="ECO:0000256" key="10">
    <source>
        <dbReference type="SAM" id="Phobius"/>
    </source>
</evidence>
<dbReference type="Pfam" id="PF00230">
    <property type="entry name" value="MIP"/>
    <property type="match status" value="1"/>
</dbReference>
<evidence type="ECO:0000256" key="3">
    <source>
        <dbReference type="ARBA" id="ARBA00022448"/>
    </source>
</evidence>
<dbReference type="PANTHER" id="PTHR19139:SF199">
    <property type="entry name" value="MIP17260P"/>
    <property type="match status" value="1"/>
</dbReference>
<evidence type="ECO:0000256" key="4">
    <source>
        <dbReference type="ARBA" id="ARBA00022475"/>
    </source>
</evidence>
<evidence type="ECO:0000256" key="8">
    <source>
        <dbReference type="RuleBase" id="RU000477"/>
    </source>
</evidence>
<evidence type="ECO:0000256" key="2">
    <source>
        <dbReference type="ARBA" id="ARBA00006175"/>
    </source>
</evidence>
<sequence length="403" mass="40298">MTSETQTVVPAPAEPAPPATTQASLAARLGAEAFGTFALVLAIVGVALYLQFTNAGIVLPVALAGGLIVASLAAAIGHVSGGHYNPAVTLGVTLAGRARWADVLPYWVAQLVGGIVAAGALFITLPEHLASTMKAANLIPDDSSHAIFAGTANGFGTHSPIHASFASFVAQSGGTAPGSTLIQAILVEAIVTAVFVGIIIAVTDKRTNSILAPVSIGLALFVGIAVSAPLTNASLNPARSTASAVFAADSLGDIFTGHGVAGQLWVFWVGPLLGAAIAGLFYLAFAAPKPEPTVEDVVAEALANGDGVVVVEETVVTEVDAVIVAAPTTDDVPAEELVAAPEAAAPVEAAPVEAAPVEAPDVDDVTRTRSTTADAPEVPLDEPATGDELPDARTDGPADGTTR</sequence>
<evidence type="ECO:0000256" key="5">
    <source>
        <dbReference type="ARBA" id="ARBA00022692"/>
    </source>
</evidence>
<proteinExistence type="inferred from homology"/>
<feature type="compositionally biased region" description="Low complexity" evidence="9">
    <location>
        <begin position="349"/>
        <end position="359"/>
    </location>
</feature>
<gene>
    <name evidence="11" type="ORF">CLV34_0650</name>
</gene>
<comment type="caution">
    <text evidence="11">The sequence shown here is derived from an EMBL/GenBank/DDBJ whole genome shotgun (WGS) entry which is preliminary data.</text>
</comment>
<dbReference type="GO" id="GO:0005886">
    <property type="term" value="C:plasma membrane"/>
    <property type="evidence" value="ECO:0007669"/>
    <property type="project" value="UniProtKB-SubCell"/>
</dbReference>
<evidence type="ECO:0000313" key="11">
    <source>
        <dbReference type="EMBL" id="PJI94802.1"/>
    </source>
</evidence>
<feature type="transmembrane region" description="Helical" evidence="10">
    <location>
        <begin position="57"/>
        <end position="84"/>
    </location>
</feature>